<dbReference type="InterPro" id="IPR053221">
    <property type="entry name" value="Burnettramic_acid_biosynth"/>
</dbReference>
<dbReference type="RefSeq" id="XP_013264822.1">
    <property type="nucleotide sequence ID" value="XM_013409368.1"/>
</dbReference>
<proteinExistence type="predicted"/>
<dbReference type="STRING" id="1182545.A0A072PR62"/>
<evidence type="ECO:0000256" key="1">
    <source>
        <dbReference type="SAM" id="MobiDB-lite"/>
    </source>
</evidence>
<dbReference type="AlphaFoldDB" id="A0A072PR62"/>
<sequence>MTHDPDSASSISKAVNVNNHVAGTIASSLIVPSEGTRKRLAHNLQASSGDYFGDLGAMDTAPLVYPKLEELARGKRARMKAVGSFVSDYKDRRAQAEWASENSMSILAQGPRPQFRSRFSDPNHPASSGDILALVTAGKLSTSSLKEKMSSNSSIDVNHDSNSPSPSMPQSGGGHRAPRDNRRVPLVCNHENITPSPYGGYSEPPNFPPPRYTNHPEQYAGAYQYNRNTQANRNKEPRDSDDEEQTYGKKEKLGGTRGVLRSVLKKNVLYMMIVNLPSEAEMMQAQISLKGQQGNWRMQ</sequence>
<evidence type="ECO:0000313" key="3">
    <source>
        <dbReference type="Proteomes" id="UP000027920"/>
    </source>
</evidence>
<accession>A0A072PR62</accession>
<name>A0A072PR62_9EURO</name>
<feature type="compositionally biased region" description="Low complexity" evidence="1">
    <location>
        <begin position="161"/>
        <end position="170"/>
    </location>
</feature>
<feature type="compositionally biased region" description="Low complexity" evidence="1">
    <location>
        <begin position="144"/>
        <end position="154"/>
    </location>
</feature>
<organism evidence="2 3">
    <name type="scientific">Exophiala aquamarina CBS 119918</name>
    <dbReference type="NCBI Taxonomy" id="1182545"/>
    <lineage>
        <taxon>Eukaryota</taxon>
        <taxon>Fungi</taxon>
        <taxon>Dikarya</taxon>
        <taxon>Ascomycota</taxon>
        <taxon>Pezizomycotina</taxon>
        <taxon>Eurotiomycetes</taxon>
        <taxon>Chaetothyriomycetidae</taxon>
        <taxon>Chaetothyriales</taxon>
        <taxon>Herpotrichiellaceae</taxon>
        <taxon>Exophiala</taxon>
    </lineage>
</organism>
<gene>
    <name evidence="2" type="ORF">A1O9_00204</name>
</gene>
<dbReference type="GeneID" id="25275156"/>
<evidence type="ECO:0000313" key="2">
    <source>
        <dbReference type="EMBL" id="KEF62232.1"/>
    </source>
</evidence>
<dbReference type="PANTHER" id="PTHR38887">
    <property type="entry name" value="CHROMOSOME 21, WHOLE GENOME SHOTGUN SEQUENCE"/>
    <property type="match status" value="1"/>
</dbReference>
<keyword evidence="3" id="KW-1185">Reference proteome</keyword>
<dbReference type="Proteomes" id="UP000027920">
    <property type="component" value="Unassembled WGS sequence"/>
</dbReference>
<dbReference type="HOGENOM" id="CLU_930757_0_0_1"/>
<dbReference type="OrthoDB" id="3433125at2759"/>
<reference evidence="2 3" key="1">
    <citation type="submission" date="2013-03" db="EMBL/GenBank/DDBJ databases">
        <title>The Genome Sequence of Exophiala aquamarina CBS 119918.</title>
        <authorList>
            <consortium name="The Broad Institute Genomics Platform"/>
            <person name="Cuomo C."/>
            <person name="de Hoog S."/>
            <person name="Gorbushina A."/>
            <person name="Walker B."/>
            <person name="Young S.K."/>
            <person name="Zeng Q."/>
            <person name="Gargeya S."/>
            <person name="Fitzgerald M."/>
            <person name="Haas B."/>
            <person name="Abouelleil A."/>
            <person name="Allen A.W."/>
            <person name="Alvarado L."/>
            <person name="Arachchi H.M."/>
            <person name="Berlin A.M."/>
            <person name="Chapman S.B."/>
            <person name="Gainer-Dewar J."/>
            <person name="Goldberg J."/>
            <person name="Griggs A."/>
            <person name="Gujja S."/>
            <person name="Hansen M."/>
            <person name="Howarth C."/>
            <person name="Imamovic A."/>
            <person name="Ireland A."/>
            <person name="Larimer J."/>
            <person name="McCowan C."/>
            <person name="Murphy C."/>
            <person name="Pearson M."/>
            <person name="Poon T.W."/>
            <person name="Priest M."/>
            <person name="Roberts A."/>
            <person name="Saif S."/>
            <person name="Shea T."/>
            <person name="Sisk P."/>
            <person name="Sykes S."/>
            <person name="Wortman J."/>
            <person name="Nusbaum C."/>
            <person name="Birren B."/>
        </authorList>
    </citation>
    <scope>NUCLEOTIDE SEQUENCE [LARGE SCALE GENOMIC DNA]</scope>
    <source>
        <strain evidence="2 3">CBS 119918</strain>
    </source>
</reference>
<feature type="region of interest" description="Disordered" evidence="1">
    <location>
        <begin position="144"/>
        <end position="253"/>
    </location>
</feature>
<comment type="caution">
    <text evidence="2">The sequence shown here is derived from an EMBL/GenBank/DDBJ whole genome shotgun (WGS) entry which is preliminary data.</text>
</comment>
<protein>
    <submittedName>
        <fullName evidence="2">Uncharacterized protein</fullName>
    </submittedName>
</protein>
<dbReference type="EMBL" id="AMGV01000001">
    <property type="protein sequence ID" value="KEF62232.1"/>
    <property type="molecule type" value="Genomic_DNA"/>
</dbReference>
<dbReference type="VEuPathDB" id="FungiDB:A1O9_00204"/>
<dbReference type="PANTHER" id="PTHR38887:SF1">
    <property type="entry name" value="RAS MODIFICATION PROTEIN ERF4"/>
    <property type="match status" value="1"/>
</dbReference>